<dbReference type="PROSITE" id="PS50238">
    <property type="entry name" value="RHOGAP"/>
    <property type="match status" value="1"/>
</dbReference>
<evidence type="ECO:0000313" key="7">
    <source>
        <dbReference type="EMBL" id="CAF0893369.1"/>
    </source>
</evidence>
<evidence type="ECO:0000259" key="6">
    <source>
        <dbReference type="PROSITE" id="PS51741"/>
    </source>
</evidence>
<dbReference type="InterPro" id="IPR051627">
    <property type="entry name" value="SLIT-ROBO_RhoGAP"/>
</dbReference>
<feature type="domain" description="F-BAR" evidence="6">
    <location>
        <begin position="76"/>
        <end position="358"/>
    </location>
</feature>
<organism evidence="7 8">
    <name type="scientific">Brachionus calyciflorus</name>
    <dbReference type="NCBI Taxonomy" id="104777"/>
    <lineage>
        <taxon>Eukaryota</taxon>
        <taxon>Metazoa</taxon>
        <taxon>Spiralia</taxon>
        <taxon>Gnathifera</taxon>
        <taxon>Rotifera</taxon>
        <taxon>Eurotatoria</taxon>
        <taxon>Monogononta</taxon>
        <taxon>Pseudotrocha</taxon>
        <taxon>Ploima</taxon>
        <taxon>Brachionidae</taxon>
        <taxon>Brachionus</taxon>
    </lineage>
</organism>
<dbReference type="SMART" id="SM00324">
    <property type="entry name" value="RhoGAP"/>
    <property type="match status" value="1"/>
</dbReference>
<keyword evidence="1 2" id="KW-0175">Coiled coil</keyword>
<evidence type="ECO:0000256" key="2">
    <source>
        <dbReference type="PROSITE-ProRule" id="PRU01077"/>
    </source>
</evidence>
<gene>
    <name evidence="7" type="ORF">OXX778_LOCUS11026</name>
</gene>
<feature type="domain" description="Rho-GAP" evidence="5">
    <location>
        <begin position="538"/>
        <end position="758"/>
    </location>
</feature>
<dbReference type="SMART" id="SM00055">
    <property type="entry name" value="FCH"/>
    <property type="match status" value="1"/>
</dbReference>
<dbReference type="SUPFAM" id="SSF48350">
    <property type="entry name" value="GTPase activation domain, GAP"/>
    <property type="match status" value="1"/>
</dbReference>
<dbReference type="Proteomes" id="UP000663879">
    <property type="component" value="Unassembled WGS sequence"/>
</dbReference>
<keyword evidence="8" id="KW-1185">Reference proteome</keyword>
<dbReference type="SUPFAM" id="SSF103657">
    <property type="entry name" value="BAR/IMD domain-like"/>
    <property type="match status" value="1"/>
</dbReference>
<evidence type="ECO:0000256" key="1">
    <source>
        <dbReference type="ARBA" id="ARBA00023054"/>
    </source>
</evidence>
<evidence type="ECO:0000256" key="4">
    <source>
        <dbReference type="SAM" id="MobiDB-lite"/>
    </source>
</evidence>
<dbReference type="InterPro" id="IPR008936">
    <property type="entry name" value="Rho_GTPase_activation_prot"/>
</dbReference>
<dbReference type="Pfam" id="PF00611">
    <property type="entry name" value="FCH"/>
    <property type="match status" value="1"/>
</dbReference>
<dbReference type="InterPro" id="IPR027267">
    <property type="entry name" value="AH/BAR_dom_sf"/>
</dbReference>
<dbReference type="Gene3D" id="1.20.1270.60">
    <property type="entry name" value="Arfaptin homology (AH) domain/BAR domain"/>
    <property type="match status" value="1"/>
</dbReference>
<dbReference type="PANTHER" id="PTHR14166">
    <property type="entry name" value="SLIT-ROBO RHO GTPASE ACTIVATING PROTEIN"/>
    <property type="match status" value="1"/>
</dbReference>
<dbReference type="PROSITE" id="PS51741">
    <property type="entry name" value="F_BAR"/>
    <property type="match status" value="1"/>
</dbReference>
<dbReference type="GO" id="GO:0007165">
    <property type="term" value="P:signal transduction"/>
    <property type="evidence" value="ECO:0007669"/>
    <property type="project" value="InterPro"/>
</dbReference>
<feature type="compositionally biased region" description="Low complexity" evidence="4">
    <location>
        <begin position="867"/>
        <end position="907"/>
    </location>
</feature>
<dbReference type="AlphaFoldDB" id="A0A813Z507"/>
<dbReference type="EMBL" id="CAJNOC010001818">
    <property type="protein sequence ID" value="CAF0893369.1"/>
    <property type="molecule type" value="Genomic_DNA"/>
</dbReference>
<dbReference type="Pfam" id="PF00620">
    <property type="entry name" value="RhoGAP"/>
    <property type="match status" value="1"/>
</dbReference>
<feature type="region of interest" description="Disordered" evidence="4">
    <location>
        <begin position="859"/>
        <end position="929"/>
    </location>
</feature>
<evidence type="ECO:0000259" key="5">
    <source>
        <dbReference type="PROSITE" id="PS50238"/>
    </source>
</evidence>
<dbReference type="Gene3D" id="1.10.555.10">
    <property type="entry name" value="Rho GTPase activation protein"/>
    <property type="match status" value="1"/>
</dbReference>
<protein>
    <submittedName>
        <fullName evidence="7">Uncharacterized protein</fullName>
    </submittedName>
</protein>
<dbReference type="InterPro" id="IPR001060">
    <property type="entry name" value="FCH_dom"/>
</dbReference>
<feature type="compositionally biased region" description="Polar residues" evidence="4">
    <location>
        <begin position="919"/>
        <end position="929"/>
    </location>
</feature>
<evidence type="ECO:0000313" key="8">
    <source>
        <dbReference type="Proteomes" id="UP000663879"/>
    </source>
</evidence>
<evidence type="ECO:0000256" key="3">
    <source>
        <dbReference type="SAM" id="Coils"/>
    </source>
</evidence>
<proteinExistence type="predicted"/>
<feature type="coiled-coil region" evidence="3">
    <location>
        <begin position="219"/>
        <end position="272"/>
    </location>
</feature>
<sequence length="947" mass="108838">MSSTSSCSTPSVTTSALINSVSQLVQAGVINPSPSQCTTPNNSIHLSSTHQGSSNTQVFFSNQEEKIYKKEKQILFEFETKSKDIKSQLNEGIKCLEQRLDTQISILYELQDYFKKRAEVEMQYSRDLDKLNKQILARHKSEKTKRETWHLHSTYKLWEALLNDTRQHSKYHQTASDICSKYVGDRFDEIIEDIRRMFLKCKGIGQSTHEEIFKVIGELNGAMKTYHEYQSEAKQAEAKLKYVQAQKPKFEKQKSKKKLKQYEKQVEKRLHKYTETKVKSFKARNEYILSIDSANACINKFCTDDIGDIVDCTDFGFHASVAKCIYMYLSAQENIKRSRQQTVDQISRCIGDLDSNADKQKYLEYFNTTFNIKNKFQFEPHKGDEVSQVNAQSLIRLEMEKRFEQLDHRLNTLKTENDEIFKTIEATEKSLLNYFDLKNCDMSDLFRDLNLPNHSNGPKEKRLEIEDYYVQKVKQYTTSSNLIARLEARHKMMQKALNGCVNSSEKQTLDKFNQLVNLEKKKKIGKSPIIGQPRLFGGKLIEYINVTKQEIPLIMTSCIRAINRLGLHNQGIFRIPGSQLEINQFKESFEKGEDPLITVNPREMNSVAGVLKLYLRELKEPLFPRELYDKFISSLRVSSVTASTTSQTNDNSLNCSDSLITTTNGSPIESIEAIKIENIRKTMCQVPKPIYIILRYFFAFLNHLSEFKDENMMDAYNIAICLAPTLIPVPEDKKDQVNHQTDTIELIKLIIQHNDDIFSMECDGTVYEKFDSEIDNDEIDDNLEESENDDEEESEKQFLKNLSDDATSLIDTPSPSIRITSVPVVESISYSRLSQPFFYNKEKRRFSSSSANSNINFFPTSNTNAQSIQNRSSSSSSSMSNFHLSSTSNSLATTPTTTTTTHSNNQNLKHISEEENKIRSNPTNNSSNNIDVDYLIRKVDELVETDV</sequence>
<dbReference type="OrthoDB" id="5981864at2759"/>
<accession>A0A813Z507</accession>
<dbReference type="FunFam" id="1.20.1270.60:FF:000094">
    <property type="entry name" value="SLIT-ROBO Rho GTPase-activating 2 protein"/>
    <property type="match status" value="1"/>
</dbReference>
<reference evidence="7" key="1">
    <citation type="submission" date="2021-02" db="EMBL/GenBank/DDBJ databases">
        <authorList>
            <person name="Nowell W R."/>
        </authorList>
    </citation>
    <scope>NUCLEOTIDE SEQUENCE</scope>
    <source>
        <strain evidence="7">Ploen Becks lab</strain>
    </source>
</reference>
<dbReference type="InterPro" id="IPR000198">
    <property type="entry name" value="RhoGAP_dom"/>
</dbReference>
<name>A0A813Z507_9BILA</name>
<dbReference type="InterPro" id="IPR031160">
    <property type="entry name" value="F_BAR_dom"/>
</dbReference>
<comment type="caution">
    <text evidence="7">The sequence shown here is derived from an EMBL/GenBank/DDBJ whole genome shotgun (WGS) entry which is preliminary data.</text>
</comment>